<dbReference type="EMBL" id="JAUKPO010000004">
    <property type="protein sequence ID" value="MDO1446465.1"/>
    <property type="molecule type" value="Genomic_DNA"/>
</dbReference>
<accession>A0ABT8R2X9</accession>
<dbReference type="RefSeq" id="WP_302037269.1">
    <property type="nucleotide sequence ID" value="NZ_JAUKPO010000004.1"/>
</dbReference>
<comment type="caution">
    <text evidence="1">The sequence shown here is derived from an EMBL/GenBank/DDBJ whole genome shotgun (WGS) entry which is preliminary data.</text>
</comment>
<organism evidence="1 2">
    <name type="scientific">Rhodocytophaga aerolata</name>
    <dbReference type="NCBI Taxonomy" id="455078"/>
    <lineage>
        <taxon>Bacteria</taxon>
        <taxon>Pseudomonadati</taxon>
        <taxon>Bacteroidota</taxon>
        <taxon>Cytophagia</taxon>
        <taxon>Cytophagales</taxon>
        <taxon>Rhodocytophagaceae</taxon>
        <taxon>Rhodocytophaga</taxon>
    </lineage>
</organism>
<keyword evidence="2" id="KW-1185">Reference proteome</keyword>
<evidence type="ECO:0000313" key="1">
    <source>
        <dbReference type="EMBL" id="MDO1446465.1"/>
    </source>
</evidence>
<proteinExistence type="predicted"/>
<gene>
    <name evidence="1" type="ORF">Q0590_09410</name>
</gene>
<dbReference type="Proteomes" id="UP001168528">
    <property type="component" value="Unassembled WGS sequence"/>
</dbReference>
<protein>
    <submittedName>
        <fullName evidence="1">Uncharacterized protein</fullName>
    </submittedName>
</protein>
<reference evidence="1" key="1">
    <citation type="submission" date="2023-07" db="EMBL/GenBank/DDBJ databases">
        <title>The genome sequence of Rhodocytophaga aerolata KACC 12507.</title>
        <authorList>
            <person name="Zhang X."/>
        </authorList>
    </citation>
    <scope>NUCLEOTIDE SEQUENCE</scope>
    <source>
        <strain evidence="1">KACC 12507</strain>
    </source>
</reference>
<evidence type="ECO:0000313" key="2">
    <source>
        <dbReference type="Proteomes" id="UP001168528"/>
    </source>
</evidence>
<name>A0ABT8R2X9_9BACT</name>
<sequence>MESISQRQKQINHFNNYMGKTSLTELKILLDQVNDLSIADDKAKALESYIEQSIEIISKMSSPKDDFFEGRKRVALDDLQNQSSRHLKGYWLEKDKIEKISEFSRARSEASHAINSILVSFNR</sequence>